<sequence>MVKRINWVCARNTCQKNTKLPTWNKAIFTNYSPLGTQLELGLDPPPLSLQFRSTARRSWFKESVEFLKFGKTTNVHRFKSVISFSFFGIHSFAIQMEDDNGLDLTLSLPCGGPSGGPKGKSSSSSEVRVEEADRGNKLIDDFKNFLDGSNHKEESTIASQRTNQSKPDENLFYDLSKGTPNSDPWGQKDGRSSEVVEERRQEANNKRKNMFDEINHQKRNEREAYLSGLHKSRTQPHVSITTDEGSMAENEDVADSEADGSTSKRQSEGSKEVRGPSESNVDLQSQRRFTISSDNKDYKVGHVSHGVPFSGQSANILNMPYSLSVKESNSMPVMTSTQQPVIPANLPLMFNYSSVPVPATEAGKSEGLVSYFGRGPPNTSKQNDGLKITQGATSANAVKQFERAKGEGKHGKEEGPSMHTEGDTKGINGIDQGRVAEGIPPEYPAIRPGISAELKFGGSGSSPNLPWVSTTAPGPNGKTISGVTYRYTGTQIRIVCACHGTHMSPDEFVQHATDQPPNGGGGGLPAFPNPAASAQN</sequence>
<keyword evidence="2" id="KW-1185">Reference proteome</keyword>
<protein>
    <submittedName>
        <fullName evidence="1">Uncharacterized protein</fullName>
    </submittedName>
</protein>
<accession>A0ACB9AHX5</accession>
<dbReference type="EMBL" id="CM042015">
    <property type="protein sequence ID" value="KAI3709565.1"/>
    <property type="molecule type" value="Genomic_DNA"/>
</dbReference>
<reference evidence="1 2" key="2">
    <citation type="journal article" date="2022" name="Mol. Ecol. Resour.">
        <title>The genomes of chicory, endive, great burdock and yacon provide insights into Asteraceae paleo-polyploidization history and plant inulin production.</title>
        <authorList>
            <person name="Fan W."/>
            <person name="Wang S."/>
            <person name="Wang H."/>
            <person name="Wang A."/>
            <person name="Jiang F."/>
            <person name="Liu H."/>
            <person name="Zhao H."/>
            <person name="Xu D."/>
            <person name="Zhang Y."/>
        </authorList>
    </citation>
    <scope>NUCLEOTIDE SEQUENCE [LARGE SCALE GENOMIC DNA]</scope>
    <source>
        <strain evidence="2">cv. Punajuju</strain>
        <tissue evidence="1">Leaves</tissue>
    </source>
</reference>
<comment type="caution">
    <text evidence="1">The sequence shown here is derived from an EMBL/GenBank/DDBJ whole genome shotgun (WGS) entry which is preliminary data.</text>
</comment>
<name>A0ACB9AHX5_CICIN</name>
<proteinExistence type="predicted"/>
<evidence type="ECO:0000313" key="1">
    <source>
        <dbReference type="EMBL" id="KAI3709565.1"/>
    </source>
</evidence>
<gene>
    <name evidence="1" type="ORF">L2E82_39329</name>
</gene>
<organism evidence="1 2">
    <name type="scientific">Cichorium intybus</name>
    <name type="common">Chicory</name>
    <dbReference type="NCBI Taxonomy" id="13427"/>
    <lineage>
        <taxon>Eukaryota</taxon>
        <taxon>Viridiplantae</taxon>
        <taxon>Streptophyta</taxon>
        <taxon>Embryophyta</taxon>
        <taxon>Tracheophyta</taxon>
        <taxon>Spermatophyta</taxon>
        <taxon>Magnoliopsida</taxon>
        <taxon>eudicotyledons</taxon>
        <taxon>Gunneridae</taxon>
        <taxon>Pentapetalae</taxon>
        <taxon>asterids</taxon>
        <taxon>campanulids</taxon>
        <taxon>Asterales</taxon>
        <taxon>Asteraceae</taxon>
        <taxon>Cichorioideae</taxon>
        <taxon>Cichorieae</taxon>
        <taxon>Cichoriinae</taxon>
        <taxon>Cichorium</taxon>
    </lineage>
</organism>
<reference evidence="2" key="1">
    <citation type="journal article" date="2022" name="Mol. Ecol. Resour.">
        <title>The genomes of chicory, endive, great burdock and yacon provide insights into Asteraceae palaeo-polyploidization history and plant inulin production.</title>
        <authorList>
            <person name="Fan W."/>
            <person name="Wang S."/>
            <person name="Wang H."/>
            <person name="Wang A."/>
            <person name="Jiang F."/>
            <person name="Liu H."/>
            <person name="Zhao H."/>
            <person name="Xu D."/>
            <person name="Zhang Y."/>
        </authorList>
    </citation>
    <scope>NUCLEOTIDE SEQUENCE [LARGE SCALE GENOMIC DNA]</scope>
    <source>
        <strain evidence="2">cv. Punajuju</strain>
    </source>
</reference>
<dbReference type="Proteomes" id="UP001055811">
    <property type="component" value="Linkage Group LG07"/>
</dbReference>
<evidence type="ECO:0000313" key="2">
    <source>
        <dbReference type="Proteomes" id="UP001055811"/>
    </source>
</evidence>